<dbReference type="RefSeq" id="WP_136130332.1">
    <property type="nucleotide sequence ID" value="NZ_PDKU01000004.1"/>
</dbReference>
<dbReference type="InterPro" id="IPR036291">
    <property type="entry name" value="NAD(P)-bd_dom_sf"/>
</dbReference>
<feature type="region of interest" description="Precorrin-2 dehydrogenase / sirohydrochlorin ferrochelatase" evidence="16">
    <location>
        <begin position="1"/>
        <end position="203"/>
    </location>
</feature>
<dbReference type="PIRSF" id="PIRSF036426">
    <property type="entry name" value="Sirohaem_synth"/>
    <property type="match status" value="1"/>
</dbReference>
<comment type="pathway">
    <text evidence="15 16">Cofactor biosynthesis; adenosylcobalamin biosynthesis; precorrin-2 from uroporphyrinogen III: step 1/1.</text>
</comment>
<evidence type="ECO:0000256" key="14">
    <source>
        <dbReference type="ARBA" id="ARBA00047561"/>
    </source>
</evidence>
<evidence type="ECO:0000259" key="20">
    <source>
        <dbReference type="Pfam" id="PF10414"/>
    </source>
</evidence>
<comment type="similarity">
    <text evidence="2 18">Belongs to the precorrin methyltransferase family.</text>
</comment>
<evidence type="ECO:0000256" key="5">
    <source>
        <dbReference type="ARBA" id="ARBA00022603"/>
    </source>
</evidence>
<dbReference type="InterPro" id="IPR012409">
    <property type="entry name" value="Sirohaem_synth"/>
</dbReference>
<evidence type="ECO:0000259" key="19">
    <source>
        <dbReference type="Pfam" id="PF00590"/>
    </source>
</evidence>
<dbReference type="InterPro" id="IPR003043">
    <property type="entry name" value="Uropor_MeTrfase_CS"/>
</dbReference>
<dbReference type="EC" id="2.1.1.107" evidence="16"/>
<comment type="function">
    <text evidence="16">Multifunctional enzyme that catalyzes the SAM-dependent methylations of uroporphyrinogen III at position C-2 and C-7 to form precorrin-2 via precorrin-1. Then it catalyzes the NAD-dependent ring dehydrogenation of precorrin-2 to yield sirohydrochlorin. Finally, it catalyzes the ferrochelation of sirohydrochlorin to yield siroheme.</text>
</comment>
<protein>
    <recommendedName>
        <fullName evidence="16">Siroheme synthase</fullName>
    </recommendedName>
    <domain>
        <recommendedName>
            <fullName evidence="16">Uroporphyrinogen-III C-methyltransferase</fullName>
            <shortName evidence="16">Urogen III methylase</shortName>
            <ecNumber evidence="16">2.1.1.107</ecNumber>
        </recommendedName>
        <alternativeName>
            <fullName evidence="16">SUMT</fullName>
        </alternativeName>
        <alternativeName>
            <fullName evidence="16">Uroporphyrinogen III methylase</fullName>
            <shortName evidence="16">UROM</shortName>
        </alternativeName>
    </domain>
    <domain>
        <recommendedName>
            <fullName evidence="16">Precorrin-2 dehydrogenase</fullName>
            <ecNumber evidence="16">1.3.1.76</ecNumber>
        </recommendedName>
    </domain>
    <domain>
        <recommendedName>
            <fullName evidence="16">Sirohydrochlorin ferrochelatase</fullName>
            <ecNumber evidence="16">4.99.1.4</ecNumber>
        </recommendedName>
    </domain>
</protein>
<comment type="catalytic activity">
    <reaction evidence="14 16">
        <text>precorrin-2 + NAD(+) = sirohydrochlorin + NADH + 2 H(+)</text>
        <dbReference type="Rhea" id="RHEA:15613"/>
        <dbReference type="ChEBI" id="CHEBI:15378"/>
        <dbReference type="ChEBI" id="CHEBI:57540"/>
        <dbReference type="ChEBI" id="CHEBI:57945"/>
        <dbReference type="ChEBI" id="CHEBI:58351"/>
        <dbReference type="ChEBI" id="CHEBI:58827"/>
        <dbReference type="EC" id="1.3.1.76"/>
    </reaction>
</comment>
<dbReference type="SUPFAM" id="SSF53790">
    <property type="entry name" value="Tetrapyrrole methylase"/>
    <property type="match status" value="1"/>
</dbReference>
<evidence type="ECO:0000256" key="17">
    <source>
        <dbReference type="PIRSR" id="PIRSR036426-1"/>
    </source>
</evidence>
<dbReference type="FunFam" id="3.40.1010.10:FF:000001">
    <property type="entry name" value="Siroheme synthase"/>
    <property type="match status" value="1"/>
</dbReference>
<feature type="binding site" evidence="16">
    <location>
        <begin position="300"/>
        <end position="302"/>
    </location>
    <ligand>
        <name>S-adenosyl-L-methionine</name>
        <dbReference type="ChEBI" id="CHEBI:59789"/>
    </ligand>
</feature>
<reference evidence="21 22" key="1">
    <citation type="journal article" date="2018" name="Genome Biol. Evol.">
        <title>Cladogenesis and Genomic Streamlining in Extracellular Endosymbionts of Tropical Stink Bugs.</title>
        <authorList>
            <person name="Otero-Bravo A."/>
            <person name="Goffredi S."/>
            <person name="Sabree Z.L."/>
        </authorList>
    </citation>
    <scope>NUCLEOTIDE SEQUENCE [LARGE SCALE GENOMIC DNA]</scope>
    <source>
        <strain evidence="21 22">SoEL</strain>
    </source>
</reference>
<evidence type="ECO:0000256" key="2">
    <source>
        <dbReference type="ARBA" id="ARBA00005879"/>
    </source>
</evidence>
<feature type="domain" description="Tetrapyrrole methylase" evidence="19">
    <location>
        <begin position="216"/>
        <end position="426"/>
    </location>
</feature>
<keyword evidence="6 16" id="KW-0808">Transferase</keyword>
<accession>A0A2P5SVM9</accession>
<dbReference type="Pfam" id="PF13241">
    <property type="entry name" value="NAD_binding_7"/>
    <property type="match status" value="1"/>
</dbReference>
<keyword evidence="22" id="KW-1185">Reference proteome</keyword>
<feature type="binding site" evidence="16">
    <location>
        <position position="305"/>
    </location>
    <ligand>
        <name>S-adenosyl-L-methionine</name>
        <dbReference type="ChEBI" id="CHEBI:59789"/>
    </ligand>
</feature>
<evidence type="ECO:0000256" key="18">
    <source>
        <dbReference type="RuleBase" id="RU003960"/>
    </source>
</evidence>
<keyword evidence="11 16" id="KW-0627">Porphyrin biosynthesis</keyword>
<dbReference type="InterPro" id="IPR006367">
    <property type="entry name" value="Sirohaem_synthase_N"/>
</dbReference>
<comment type="catalytic activity">
    <reaction evidence="16">
        <text>siroheme + 2 H(+) = sirohydrochlorin + Fe(2+)</text>
        <dbReference type="Rhea" id="RHEA:24360"/>
        <dbReference type="ChEBI" id="CHEBI:15378"/>
        <dbReference type="ChEBI" id="CHEBI:29033"/>
        <dbReference type="ChEBI" id="CHEBI:58351"/>
        <dbReference type="ChEBI" id="CHEBI:60052"/>
        <dbReference type="EC" id="4.99.1.4"/>
    </reaction>
</comment>
<comment type="pathway">
    <text evidence="1 16">Porphyrin-containing compound metabolism; siroheme biosynthesis; sirohydrochlorin from precorrin-2: step 1/1.</text>
</comment>
<keyword evidence="3 16" id="KW-0597">Phosphoprotein</keyword>
<dbReference type="NCBIfam" id="TIGR01469">
    <property type="entry name" value="cobA_cysG_Cterm"/>
    <property type="match status" value="1"/>
</dbReference>
<dbReference type="FunFam" id="3.30.160.110:FF:000001">
    <property type="entry name" value="Siroheme synthase"/>
    <property type="match status" value="1"/>
</dbReference>
<dbReference type="InterPro" id="IPR019478">
    <property type="entry name" value="Sirohaem_synthase_dimer_dom"/>
</dbReference>
<evidence type="ECO:0000256" key="15">
    <source>
        <dbReference type="ARBA" id="ARBA00060548"/>
    </source>
</evidence>
<dbReference type="AlphaFoldDB" id="A0A2P5SVM9"/>
<dbReference type="NCBIfam" id="NF007922">
    <property type="entry name" value="PRK10637.1"/>
    <property type="match status" value="1"/>
</dbReference>
<feature type="region of interest" description="Uroporphyrinogen-III C-methyltransferase" evidence="16">
    <location>
        <begin position="215"/>
        <end position="471"/>
    </location>
</feature>
<dbReference type="EMBL" id="PDKU01000004">
    <property type="protein sequence ID" value="PPI86389.1"/>
    <property type="molecule type" value="Genomic_DNA"/>
</dbReference>
<evidence type="ECO:0000256" key="6">
    <source>
        <dbReference type="ARBA" id="ARBA00022679"/>
    </source>
</evidence>
<comment type="caution">
    <text evidence="21">The sequence shown here is derived from an EMBL/GenBank/DDBJ whole genome shotgun (WGS) entry which is preliminary data.</text>
</comment>
<dbReference type="InterPro" id="IPR014777">
    <property type="entry name" value="4pyrrole_Mease_sub1"/>
</dbReference>
<dbReference type="Gene3D" id="3.40.1010.10">
    <property type="entry name" value="Cobalt-precorrin-4 Transmethylase, Domain 1"/>
    <property type="match status" value="1"/>
</dbReference>
<comment type="pathway">
    <text evidence="16">Porphyrin-containing compound metabolism; siroheme biosynthesis; siroheme from sirohydrochlorin: step 1/1.</text>
</comment>
<evidence type="ECO:0000313" key="21">
    <source>
        <dbReference type="EMBL" id="PPI86389.1"/>
    </source>
</evidence>
<feature type="binding site" evidence="16">
    <location>
        <begin position="22"/>
        <end position="23"/>
    </location>
    <ligand>
        <name>NAD(+)</name>
        <dbReference type="ChEBI" id="CHEBI:57540"/>
    </ligand>
</feature>
<evidence type="ECO:0000256" key="1">
    <source>
        <dbReference type="ARBA" id="ARBA00005010"/>
    </source>
</evidence>
<evidence type="ECO:0000256" key="12">
    <source>
        <dbReference type="ARBA" id="ARBA00023268"/>
    </source>
</evidence>
<dbReference type="GO" id="GO:0051287">
    <property type="term" value="F:NAD binding"/>
    <property type="evidence" value="ECO:0007669"/>
    <property type="project" value="InterPro"/>
</dbReference>
<dbReference type="NCBIfam" id="TIGR01470">
    <property type="entry name" value="cysG_Nterm"/>
    <property type="match status" value="1"/>
</dbReference>
<dbReference type="PROSITE" id="PS00839">
    <property type="entry name" value="SUMT_1"/>
    <property type="match status" value="1"/>
</dbReference>
<dbReference type="GO" id="GO:0043115">
    <property type="term" value="F:precorrin-2 dehydrogenase activity"/>
    <property type="evidence" value="ECO:0007669"/>
    <property type="project" value="UniProtKB-UniRule"/>
</dbReference>
<keyword evidence="9 16" id="KW-0520">NAD</keyword>
<organism evidence="21 22">
    <name type="scientific">Candidatus Pantoea edessiphila</name>
    <dbReference type="NCBI Taxonomy" id="2044610"/>
    <lineage>
        <taxon>Bacteria</taxon>
        <taxon>Pseudomonadati</taxon>
        <taxon>Pseudomonadota</taxon>
        <taxon>Gammaproteobacteria</taxon>
        <taxon>Enterobacterales</taxon>
        <taxon>Erwiniaceae</taxon>
        <taxon>Pantoea</taxon>
    </lineage>
</organism>
<dbReference type="HAMAP" id="MF_01646">
    <property type="entry name" value="Siroheme_synth"/>
    <property type="match status" value="1"/>
</dbReference>
<keyword evidence="7 16" id="KW-0949">S-adenosyl-L-methionine</keyword>
<keyword evidence="4 16" id="KW-0169">Cobalamin biosynthesis</keyword>
<feature type="binding site" evidence="16">
    <location>
        <position position="224"/>
    </location>
    <ligand>
        <name>S-adenosyl-L-methionine</name>
        <dbReference type="ChEBI" id="CHEBI:59789"/>
    </ligand>
</feature>
<evidence type="ECO:0000256" key="9">
    <source>
        <dbReference type="ARBA" id="ARBA00023027"/>
    </source>
</evidence>
<evidence type="ECO:0000313" key="22">
    <source>
        <dbReference type="Proteomes" id="UP000296144"/>
    </source>
</evidence>
<dbReference type="OrthoDB" id="9815856at2"/>
<dbReference type="UniPathway" id="UPA00148">
    <property type="reaction ID" value="UER00211"/>
</dbReference>
<feature type="binding site" evidence="16">
    <location>
        <begin position="330"/>
        <end position="331"/>
    </location>
    <ligand>
        <name>S-adenosyl-L-methionine</name>
        <dbReference type="ChEBI" id="CHEBI:59789"/>
    </ligand>
</feature>
<evidence type="ECO:0000256" key="11">
    <source>
        <dbReference type="ARBA" id="ARBA00023244"/>
    </source>
</evidence>
<name>A0A2P5SVM9_9GAMM</name>
<sequence>MNYLPIFINLNSRAVLVIGGGIVAKRKIEQLYRAGACIKIVASEICSELKKLIDIHQIEWISKKFDPIQLDKVFLVVAATNDNILNKKIYQEANIRYKLVNIVDNQSNCNFIFPSIINRSPILIAISSSGTAPVLAKTLREKLEALLPNNINEMALLASKWRHKVKNHFVYLSDRRRFWERIFNGPFINQIATGNINKAQLILKNELKYNPNHQGKIILVGAGPGDSSLLTLRALQVIQLADVVLYDNLVSKEVLELIRKDADLICVGKSIGSQLFSQKETNKMLVQLALQGKYVVRLKGGDPFIFGRGAEELQAAKKAGISFQVVPGITAAVGATVYAGIPLTHRDYAHSVVFITGHCHFKNSLINYESLIRKNQTIVVYMGIIHANEISKILICKGCIGSTPVAVISRGTRYDQKVLIGTLAQLGELAASVSTPALLIIGEVVKLHSQLSWFTGEIQNNPRESFILNLS</sequence>
<dbReference type="EC" id="4.99.1.4" evidence="16"/>
<dbReference type="Gene3D" id="1.10.8.210">
    <property type="entry name" value="Sirohaem synthase, dimerisation domain"/>
    <property type="match status" value="1"/>
</dbReference>
<feature type="active site" description="Proton donor" evidence="16 17">
    <location>
        <position position="269"/>
    </location>
</feature>
<evidence type="ECO:0000256" key="8">
    <source>
        <dbReference type="ARBA" id="ARBA00023002"/>
    </source>
</evidence>
<evidence type="ECO:0000256" key="4">
    <source>
        <dbReference type="ARBA" id="ARBA00022573"/>
    </source>
</evidence>
<keyword evidence="10 16" id="KW-0456">Lyase</keyword>
<dbReference type="FunFam" id="3.30.950.10:FF:000001">
    <property type="entry name" value="Siroheme synthase"/>
    <property type="match status" value="1"/>
</dbReference>
<evidence type="ECO:0000256" key="3">
    <source>
        <dbReference type="ARBA" id="ARBA00022553"/>
    </source>
</evidence>
<comment type="pathway">
    <text evidence="16">Cofactor biosynthesis; adenosylcobalamin biosynthesis; sirohydrochlorin from precorrin-2: step 1/1.</text>
</comment>
<dbReference type="CDD" id="cd11642">
    <property type="entry name" value="SUMT"/>
    <property type="match status" value="1"/>
</dbReference>
<dbReference type="GO" id="GO:0009236">
    <property type="term" value="P:cobalamin biosynthetic process"/>
    <property type="evidence" value="ECO:0007669"/>
    <property type="project" value="UniProtKB-UniRule"/>
</dbReference>
<dbReference type="Pfam" id="PF00590">
    <property type="entry name" value="TP_methylase"/>
    <property type="match status" value="1"/>
</dbReference>
<feature type="binding site" evidence="16">
    <location>
        <begin position="43"/>
        <end position="44"/>
    </location>
    <ligand>
        <name>NAD(+)</name>
        <dbReference type="ChEBI" id="CHEBI:57540"/>
    </ligand>
</feature>
<keyword evidence="8 16" id="KW-0560">Oxidoreductase</keyword>
<keyword evidence="5 16" id="KW-0489">Methyltransferase</keyword>
<feature type="active site" description="Proton acceptor" evidence="16 17">
    <location>
        <position position="247"/>
    </location>
</feature>
<evidence type="ECO:0000256" key="13">
    <source>
        <dbReference type="ARBA" id="ARBA00025705"/>
    </source>
</evidence>
<dbReference type="InterPro" id="IPR050161">
    <property type="entry name" value="Siro_Cobalamin_biosynth"/>
</dbReference>
<dbReference type="InterPro" id="IPR037115">
    <property type="entry name" value="Sirohaem_synt_dimer_dom_sf"/>
</dbReference>
<dbReference type="SUPFAM" id="SSF51735">
    <property type="entry name" value="NAD(P)-binding Rossmann-fold domains"/>
    <property type="match status" value="1"/>
</dbReference>
<feature type="modified residue" description="Phosphoserine" evidence="16">
    <location>
        <position position="128"/>
    </location>
</feature>
<dbReference type="InterPro" id="IPR006366">
    <property type="entry name" value="CobA/CysG_C"/>
</dbReference>
<comment type="catalytic activity">
    <reaction evidence="16">
        <text>uroporphyrinogen III + 2 S-adenosyl-L-methionine = precorrin-2 + 2 S-adenosyl-L-homocysteine + H(+)</text>
        <dbReference type="Rhea" id="RHEA:32459"/>
        <dbReference type="ChEBI" id="CHEBI:15378"/>
        <dbReference type="ChEBI" id="CHEBI:57308"/>
        <dbReference type="ChEBI" id="CHEBI:57856"/>
        <dbReference type="ChEBI" id="CHEBI:58827"/>
        <dbReference type="ChEBI" id="CHEBI:59789"/>
        <dbReference type="EC" id="2.1.1.107"/>
    </reaction>
</comment>
<feature type="domain" description="Sirohaem synthase dimerisation" evidence="20">
    <location>
        <begin position="153"/>
        <end position="207"/>
    </location>
</feature>
<dbReference type="NCBIfam" id="NF004790">
    <property type="entry name" value="PRK06136.1"/>
    <property type="match status" value="1"/>
</dbReference>
<dbReference type="SUPFAM" id="SSF75615">
    <property type="entry name" value="Siroheme synthase middle domains-like"/>
    <property type="match status" value="1"/>
</dbReference>
<dbReference type="PANTHER" id="PTHR45790:SF1">
    <property type="entry name" value="SIROHEME SYNTHASE"/>
    <property type="match status" value="1"/>
</dbReference>
<gene>
    <name evidence="21" type="primary">cobA</name>
    <name evidence="16" type="synonym">cysG</name>
    <name evidence="21" type="ORF">CRV10_02840</name>
</gene>
<evidence type="ECO:0000256" key="16">
    <source>
        <dbReference type="HAMAP-Rule" id="MF_01646"/>
    </source>
</evidence>
<dbReference type="Gene3D" id="3.30.160.110">
    <property type="entry name" value="Siroheme synthase, domain 2"/>
    <property type="match status" value="1"/>
</dbReference>
<feature type="binding site" evidence="16">
    <location>
        <position position="382"/>
    </location>
    <ligand>
        <name>S-adenosyl-L-methionine</name>
        <dbReference type="ChEBI" id="CHEBI:59789"/>
    </ligand>
</feature>
<comment type="similarity">
    <text evidence="16">In the C-terminal section; belongs to the precorrin methyltransferase family.</text>
</comment>
<dbReference type="GO" id="GO:0051266">
    <property type="term" value="F:sirohydrochlorin ferrochelatase activity"/>
    <property type="evidence" value="ECO:0007669"/>
    <property type="project" value="UniProtKB-EC"/>
</dbReference>
<dbReference type="PROSITE" id="PS00840">
    <property type="entry name" value="SUMT_2"/>
    <property type="match status" value="1"/>
</dbReference>
<dbReference type="Gene3D" id="3.40.50.720">
    <property type="entry name" value="NAD(P)-binding Rossmann-like Domain"/>
    <property type="match status" value="1"/>
</dbReference>
<dbReference type="UniPathway" id="UPA00262">
    <property type="reaction ID" value="UER00211"/>
</dbReference>
<dbReference type="InterPro" id="IPR000878">
    <property type="entry name" value="4pyrrol_Mease"/>
</dbReference>
<dbReference type="EC" id="1.3.1.76" evidence="16"/>
<dbReference type="GO" id="GO:0019354">
    <property type="term" value="P:siroheme biosynthetic process"/>
    <property type="evidence" value="ECO:0007669"/>
    <property type="project" value="UniProtKB-UniRule"/>
</dbReference>
<feature type="binding site" evidence="16">
    <location>
        <position position="411"/>
    </location>
    <ligand>
        <name>S-adenosyl-L-methionine</name>
        <dbReference type="ChEBI" id="CHEBI:59789"/>
    </ligand>
</feature>
<dbReference type="PANTHER" id="PTHR45790">
    <property type="entry name" value="SIROHEME SYNTHASE-RELATED"/>
    <property type="match status" value="1"/>
</dbReference>
<evidence type="ECO:0000256" key="10">
    <source>
        <dbReference type="ARBA" id="ARBA00023239"/>
    </source>
</evidence>
<comment type="pathway">
    <text evidence="13 16">Porphyrin-containing compound metabolism; siroheme biosynthesis; precorrin-2 from uroporphyrinogen III: step 1/1.</text>
</comment>
<keyword evidence="12 16" id="KW-0511">Multifunctional enzyme</keyword>
<dbReference type="InterPro" id="IPR035996">
    <property type="entry name" value="4pyrrol_Methylase_sf"/>
</dbReference>
<evidence type="ECO:0000256" key="7">
    <source>
        <dbReference type="ARBA" id="ARBA00022691"/>
    </source>
</evidence>
<dbReference type="Gene3D" id="3.30.950.10">
    <property type="entry name" value="Methyltransferase, Cobalt-precorrin-4 Transmethylase, Domain 2"/>
    <property type="match status" value="1"/>
</dbReference>
<proteinExistence type="inferred from homology"/>
<dbReference type="InterPro" id="IPR014776">
    <property type="entry name" value="4pyrrole_Mease_sub2"/>
</dbReference>
<dbReference type="GO" id="GO:0032259">
    <property type="term" value="P:methylation"/>
    <property type="evidence" value="ECO:0007669"/>
    <property type="project" value="UniProtKB-KW"/>
</dbReference>
<dbReference type="Proteomes" id="UP000296144">
    <property type="component" value="Unassembled WGS sequence"/>
</dbReference>
<dbReference type="GO" id="GO:0004851">
    <property type="term" value="F:uroporphyrin-III C-methyltransferase activity"/>
    <property type="evidence" value="ECO:0007669"/>
    <property type="project" value="UniProtKB-UniRule"/>
</dbReference>
<comment type="similarity">
    <text evidence="16">In the N-terminal section; belongs to the precorrin-2 dehydrogenase / sirohydrochlorin ferrochelatase family.</text>
</comment>
<dbReference type="Pfam" id="PF10414">
    <property type="entry name" value="CysG_dimeriser"/>
    <property type="match status" value="1"/>
</dbReference>